<accession>A0AAN9A3G8</accession>
<reference evidence="3 4" key="1">
    <citation type="submission" date="2023-11" db="EMBL/GenBank/DDBJ databases">
        <title>Halocaridina rubra genome assembly.</title>
        <authorList>
            <person name="Smith C."/>
        </authorList>
    </citation>
    <scope>NUCLEOTIDE SEQUENCE [LARGE SCALE GENOMIC DNA]</scope>
    <source>
        <strain evidence="3">EP-1</strain>
        <tissue evidence="3">Whole</tissue>
    </source>
</reference>
<feature type="domain" description="C-type lectin" evidence="2">
    <location>
        <begin position="223"/>
        <end position="381"/>
    </location>
</feature>
<name>A0AAN9A3G8_HALRR</name>
<feature type="domain" description="C-type lectin" evidence="2">
    <location>
        <begin position="411"/>
        <end position="531"/>
    </location>
</feature>
<comment type="caution">
    <text evidence="3">The sequence shown here is derived from an EMBL/GenBank/DDBJ whole genome shotgun (WGS) entry which is preliminary data.</text>
</comment>
<gene>
    <name evidence="3" type="ORF">SK128_003942</name>
</gene>
<evidence type="ECO:0000313" key="4">
    <source>
        <dbReference type="Proteomes" id="UP001381693"/>
    </source>
</evidence>
<keyword evidence="4" id="KW-1185">Reference proteome</keyword>
<dbReference type="Proteomes" id="UP001381693">
    <property type="component" value="Unassembled WGS sequence"/>
</dbReference>
<dbReference type="InterPro" id="IPR016186">
    <property type="entry name" value="C-type_lectin-like/link_sf"/>
</dbReference>
<evidence type="ECO:0000256" key="1">
    <source>
        <dbReference type="ARBA" id="ARBA00023157"/>
    </source>
</evidence>
<organism evidence="3 4">
    <name type="scientific">Halocaridina rubra</name>
    <name type="common">Hawaiian red shrimp</name>
    <dbReference type="NCBI Taxonomy" id="373956"/>
    <lineage>
        <taxon>Eukaryota</taxon>
        <taxon>Metazoa</taxon>
        <taxon>Ecdysozoa</taxon>
        <taxon>Arthropoda</taxon>
        <taxon>Crustacea</taxon>
        <taxon>Multicrustacea</taxon>
        <taxon>Malacostraca</taxon>
        <taxon>Eumalacostraca</taxon>
        <taxon>Eucarida</taxon>
        <taxon>Decapoda</taxon>
        <taxon>Pleocyemata</taxon>
        <taxon>Caridea</taxon>
        <taxon>Atyoidea</taxon>
        <taxon>Atyidae</taxon>
        <taxon>Halocaridina</taxon>
    </lineage>
</organism>
<feature type="domain" description="C-type lectin" evidence="2">
    <location>
        <begin position="76"/>
        <end position="195"/>
    </location>
</feature>
<feature type="domain" description="C-type lectin" evidence="2">
    <location>
        <begin position="717"/>
        <end position="768"/>
    </location>
</feature>
<dbReference type="SUPFAM" id="SSF56436">
    <property type="entry name" value="C-type lectin-like"/>
    <property type="match status" value="6"/>
</dbReference>
<sequence>MSLLDELYEALKQKCQGKLSLGVMCFAGQCTSTHSTCNSENYETLASNCYPDYLSRLCSSVSNTFCHNLPQGDESYKGSCYNFPAESYSWHDAKITCEGNGAHLIAINDRYEGAFISAFLGELGTRVWIGLNGTVNGDGSVTFNWVTGEPVDFTNWDEFEPNPEHGTCVAASGDSATPGLWTVWNCADVFRFICEYDREGWNPNTPTPTEPPGVNCAVGWNHKGDRCYRVFHDPLPWGQAELFCGSYGGHLTSINSADEENTIQSLPGVAQINATFMSVWTGLELGSDSVVTTLQALAGYGIVLIFSGFLYKPTIMKSHLSNLILVLAGYHWTDGSAVDYINWADGQPSSQYERDTCGSANKNSFKLSLSNCNGYLPFICEAREGTMHTTMAPPTPPQVEVCDDFPSWYRFGDHCYKFISESEAEPQTWWTAHRKCRDEGGELASIHTVEENYWIESMLVSKSDKTFWIGGRSFKDSGYEWIDGSPFDFDNWYTGEPNDMLDQEDCIGIYAHRTGYWNDQNCAHLEGRICKRPYGETHAPPDTTPNPGGHCLEGWAHAGVKCLKFFGNQTSFDTARAACKALHENSDLISIHSAVEQAHMLAGLAIYNVDVWTGLRFDGEYVWVDQSKVTYTNWAPGEPNGGTSGELCAEAYRDTGMWNDVGCDYSKGYVCQMPQDPSITEHNPPKCSAPYDSYLSLYGACYKLIAEGKTWLNNNVYKWTDGWPVFYTNWGKDQPTVNDTDYDCVMLRDMEGTWFNVECSRQAYYACKYKNGTVPTPDPPTTGHCADERWLDLGGGYCYLIVQEHKIWSDASTNCIQQKGNLVSIHSQSESDLIQKAIKYVDYPLWTGLIQMTEGFGWSDNTAMDFINWEDGEPNNDWEQCGEIYPDRGTWNDIDCASTRPSICKALKGELLVLMT</sequence>
<dbReference type="InterPro" id="IPR018378">
    <property type="entry name" value="C-type_lectin_CS"/>
</dbReference>
<dbReference type="InterPro" id="IPR001304">
    <property type="entry name" value="C-type_lectin-like"/>
</dbReference>
<dbReference type="Gene3D" id="3.10.100.10">
    <property type="entry name" value="Mannose-Binding Protein A, subunit A"/>
    <property type="match status" value="6"/>
</dbReference>
<dbReference type="PROSITE" id="PS00615">
    <property type="entry name" value="C_TYPE_LECTIN_1"/>
    <property type="match status" value="3"/>
</dbReference>
<dbReference type="CDD" id="cd00037">
    <property type="entry name" value="CLECT"/>
    <property type="match status" value="6"/>
</dbReference>
<keyword evidence="1" id="KW-1015">Disulfide bond</keyword>
<protein>
    <recommendedName>
        <fullName evidence="2">C-type lectin domain-containing protein</fullName>
    </recommendedName>
</protein>
<dbReference type="InterPro" id="IPR016187">
    <property type="entry name" value="CTDL_fold"/>
</dbReference>
<proteinExistence type="predicted"/>
<dbReference type="PROSITE" id="PS50041">
    <property type="entry name" value="C_TYPE_LECTIN_2"/>
    <property type="match status" value="6"/>
</dbReference>
<dbReference type="AlphaFoldDB" id="A0AAN9A3G8"/>
<dbReference type="InterPro" id="IPR050111">
    <property type="entry name" value="C-type_lectin/snaclec_domain"/>
</dbReference>
<evidence type="ECO:0000313" key="3">
    <source>
        <dbReference type="EMBL" id="KAK7079206.1"/>
    </source>
</evidence>
<dbReference type="SMART" id="SM00034">
    <property type="entry name" value="CLECT"/>
    <property type="match status" value="6"/>
</dbReference>
<feature type="domain" description="C-type lectin" evidence="2">
    <location>
        <begin position="794"/>
        <end position="905"/>
    </location>
</feature>
<dbReference type="Pfam" id="PF00059">
    <property type="entry name" value="Lectin_C"/>
    <property type="match status" value="5"/>
</dbReference>
<dbReference type="EMBL" id="JAXCGZ010007563">
    <property type="protein sequence ID" value="KAK7079206.1"/>
    <property type="molecule type" value="Genomic_DNA"/>
</dbReference>
<dbReference type="PANTHER" id="PTHR22803">
    <property type="entry name" value="MANNOSE, PHOSPHOLIPASE, LECTIN RECEPTOR RELATED"/>
    <property type="match status" value="1"/>
</dbReference>
<feature type="domain" description="C-type lectin" evidence="2">
    <location>
        <begin position="558"/>
        <end position="672"/>
    </location>
</feature>
<evidence type="ECO:0000259" key="2">
    <source>
        <dbReference type="PROSITE" id="PS50041"/>
    </source>
</evidence>